<evidence type="ECO:0000256" key="8">
    <source>
        <dbReference type="ARBA" id="ARBA00022741"/>
    </source>
</evidence>
<dbReference type="SUPFAM" id="SSF55816">
    <property type="entry name" value="5'-nucleotidase (syn. UDP-sugar hydrolase), C-terminal domain"/>
    <property type="match status" value="1"/>
</dbReference>
<evidence type="ECO:0000256" key="6">
    <source>
        <dbReference type="ARBA" id="ARBA00022723"/>
    </source>
</evidence>
<evidence type="ECO:0000256" key="9">
    <source>
        <dbReference type="ARBA" id="ARBA00022801"/>
    </source>
</evidence>
<evidence type="ECO:0000313" key="14">
    <source>
        <dbReference type="EMBL" id="RKP44272.1"/>
    </source>
</evidence>
<dbReference type="PROSITE" id="PS00785">
    <property type="entry name" value="5_NUCLEOTIDASE_1"/>
    <property type="match status" value="1"/>
</dbReference>
<evidence type="ECO:0000259" key="12">
    <source>
        <dbReference type="Pfam" id="PF00149"/>
    </source>
</evidence>
<evidence type="ECO:0000256" key="11">
    <source>
        <dbReference type="RuleBase" id="RU362119"/>
    </source>
</evidence>
<dbReference type="GO" id="GO:0009166">
    <property type="term" value="P:nucleotide catabolic process"/>
    <property type="evidence" value="ECO:0007669"/>
    <property type="project" value="InterPro"/>
</dbReference>
<dbReference type="InterPro" id="IPR008334">
    <property type="entry name" value="5'-Nucleotdase_C"/>
</dbReference>
<evidence type="ECO:0000256" key="7">
    <source>
        <dbReference type="ARBA" id="ARBA00022729"/>
    </source>
</evidence>
<dbReference type="InterPro" id="IPR004843">
    <property type="entry name" value="Calcineurin-like_PHP"/>
</dbReference>
<dbReference type="InterPro" id="IPR006146">
    <property type="entry name" value="5'-Nucleotdase_CS"/>
</dbReference>
<keyword evidence="6" id="KW-0479">Metal-binding</keyword>
<dbReference type="GO" id="GO:0008254">
    <property type="term" value="F:3'-nucleotidase activity"/>
    <property type="evidence" value="ECO:0007669"/>
    <property type="project" value="UniProtKB-EC"/>
</dbReference>
<evidence type="ECO:0000259" key="13">
    <source>
        <dbReference type="Pfam" id="PF02872"/>
    </source>
</evidence>
<keyword evidence="7" id="KW-0732">Signal</keyword>
<dbReference type="OrthoDB" id="9775118at2"/>
<protein>
    <submittedName>
        <fullName evidence="14">Bifunctional metallophosphatase/5'-nucleotidase</fullName>
    </submittedName>
</protein>
<sequence length="532" mass="60079">MSDKREMQVTVLATSDVHGHLLPIRYVDNKATEYGLVKLASIIQKVREERERVLLIDNGDLLQGTPLAYYHAVMDEVTPHPIVGTMNALRLDAFVPGNHEFNYGQPFLRRAWQQSEYPWLSANVLDERTREPYFGVPYRIIEMTEGFRIGLLGLTTAYIPNWEQPANIEGFRFESATEAAKRWVPYVREQGAHVVIVSYHGGFERDVVTGDEVEEQTGENEGWRICREVEGIDLLITGHQHQRIEGVRIGNTWTVQPGYQGSCIAKIELTLVRGDNEEQGGNWKLESIRSELLEAGEAEPDKALIARVQTSENNTQRWLDKPLCEVRGEMRVIDHAAARLTEHPLVELINKIQMEATGAEISCTSLFDNLAPGFGPLVSMREVTANYPFPNTLKVLRLSGRDIREALEWTAMYFAQSVPGGSIEVNTSYLLPKPQHFNYDMWEGIEYGINVSRPAGSRVENLLFDGSPLEPHREIDVVMNHYRASGGGNYRMFRGKTVVREVTVDMTEIIAAYLTKAGIVEAGSNGNWRVYS</sequence>
<dbReference type="GO" id="GO:0030288">
    <property type="term" value="C:outer membrane-bounded periplasmic space"/>
    <property type="evidence" value="ECO:0007669"/>
    <property type="project" value="TreeGrafter"/>
</dbReference>
<dbReference type="PANTHER" id="PTHR11575">
    <property type="entry name" value="5'-NUCLEOTIDASE-RELATED"/>
    <property type="match status" value="1"/>
</dbReference>
<keyword evidence="8 11" id="KW-0547">Nucleotide-binding</keyword>
<evidence type="ECO:0000256" key="10">
    <source>
        <dbReference type="ARBA" id="ARBA00023268"/>
    </source>
</evidence>
<feature type="domain" description="Calcineurin-like phosphoesterase" evidence="12">
    <location>
        <begin position="10"/>
        <end position="242"/>
    </location>
</feature>
<dbReference type="CDD" id="cd07410">
    <property type="entry name" value="MPP_CpdB_N"/>
    <property type="match status" value="1"/>
</dbReference>
<dbReference type="Proteomes" id="UP000282076">
    <property type="component" value="Unassembled WGS sequence"/>
</dbReference>
<dbReference type="GO" id="GO:0046872">
    <property type="term" value="F:metal ion binding"/>
    <property type="evidence" value="ECO:0007669"/>
    <property type="project" value="UniProtKB-KW"/>
</dbReference>
<reference evidence="14 15" key="1">
    <citation type="submission" date="2018-10" db="EMBL/GenBank/DDBJ databases">
        <title>Cohnella sp. M2MS4P-1, whole genome shotgun sequence.</title>
        <authorList>
            <person name="Tuo L."/>
        </authorList>
    </citation>
    <scope>NUCLEOTIDE SEQUENCE [LARGE SCALE GENOMIC DNA]</scope>
    <source>
        <strain evidence="14 15">M2MS4P-1</strain>
    </source>
</reference>
<evidence type="ECO:0000256" key="1">
    <source>
        <dbReference type="ARBA" id="ARBA00000527"/>
    </source>
</evidence>
<proteinExistence type="inferred from homology"/>
<comment type="subcellular location">
    <subcellularLocation>
        <location evidence="4">Cell envelope</location>
    </subcellularLocation>
</comment>
<dbReference type="PRINTS" id="PR01607">
    <property type="entry name" value="APYRASEFAMLY"/>
</dbReference>
<comment type="cofactor">
    <cofactor evidence="3">
        <name>a divalent metal cation</name>
        <dbReference type="ChEBI" id="CHEBI:60240"/>
    </cofactor>
</comment>
<comment type="caution">
    <text evidence="14">The sequence shown here is derived from an EMBL/GenBank/DDBJ whole genome shotgun (WGS) entry which is preliminary data.</text>
</comment>
<dbReference type="GO" id="GO:0000166">
    <property type="term" value="F:nucleotide binding"/>
    <property type="evidence" value="ECO:0007669"/>
    <property type="project" value="UniProtKB-KW"/>
</dbReference>
<comment type="catalytic activity">
    <reaction evidence="1">
        <text>a ribonucleoside 3'-phosphate + H2O = a ribonucleoside + phosphate</text>
        <dbReference type="Rhea" id="RHEA:10144"/>
        <dbReference type="ChEBI" id="CHEBI:13197"/>
        <dbReference type="ChEBI" id="CHEBI:15377"/>
        <dbReference type="ChEBI" id="CHEBI:18254"/>
        <dbReference type="ChEBI" id="CHEBI:43474"/>
        <dbReference type="EC" id="3.1.3.6"/>
    </reaction>
</comment>
<dbReference type="AlphaFoldDB" id="A0A494X1P3"/>
<dbReference type="SUPFAM" id="SSF56300">
    <property type="entry name" value="Metallo-dependent phosphatases"/>
    <property type="match status" value="1"/>
</dbReference>
<evidence type="ECO:0000256" key="3">
    <source>
        <dbReference type="ARBA" id="ARBA00001968"/>
    </source>
</evidence>
<dbReference type="InterPro" id="IPR029052">
    <property type="entry name" value="Metallo-depent_PP-like"/>
</dbReference>
<gene>
    <name evidence="14" type="ORF">D7Z26_26775</name>
</gene>
<evidence type="ECO:0000313" key="15">
    <source>
        <dbReference type="Proteomes" id="UP000282076"/>
    </source>
</evidence>
<dbReference type="InterPro" id="IPR041827">
    <property type="entry name" value="CpdB_N"/>
</dbReference>
<keyword evidence="9 11" id="KW-0378">Hydrolase</keyword>
<organism evidence="14 15">
    <name type="scientific">Cohnella endophytica</name>
    <dbReference type="NCBI Taxonomy" id="2419778"/>
    <lineage>
        <taxon>Bacteria</taxon>
        <taxon>Bacillati</taxon>
        <taxon>Bacillota</taxon>
        <taxon>Bacilli</taxon>
        <taxon>Bacillales</taxon>
        <taxon>Paenibacillaceae</taxon>
        <taxon>Cohnella</taxon>
    </lineage>
</organism>
<dbReference type="GO" id="GO:0008663">
    <property type="term" value="F:2',3'-cyclic-nucleotide 2'-phosphodiesterase activity"/>
    <property type="evidence" value="ECO:0007669"/>
    <property type="project" value="UniProtKB-EC"/>
</dbReference>
<dbReference type="Gene3D" id="3.90.780.10">
    <property type="entry name" value="5'-Nucleotidase, C-terminal domain"/>
    <property type="match status" value="1"/>
</dbReference>
<evidence type="ECO:0000256" key="4">
    <source>
        <dbReference type="ARBA" id="ARBA00004196"/>
    </source>
</evidence>
<name>A0A494X1P3_9BACL</name>
<accession>A0A494X1P3</accession>
<dbReference type="InterPro" id="IPR006179">
    <property type="entry name" value="5_nucleotidase/apyrase"/>
</dbReference>
<dbReference type="InterPro" id="IPR036907">
    <property type="entry name" value="5'-Nucleotdase_C_sf"/>
</dbReference>
<evidence type="ECO:0000256" key="5">
    <source>
        <dbReference type="ARBA" id="ARBA00006654"/>
    </source>
</evidence>
<keyword evidence="15" id="KW-1185">Reference proteome</keyword>
<dbReference type="RefSeq" id="WP_120980098.1">
    <property type="nucleotide sequence ID" value="NZ_RBZM01000019.1"/>
</dbReference>
<dbReference type="Pfam" id="PF02872">
    <property type="entry name" value="5_nucleotid_C"/>
    <property type="match status" value="1"/>
</dbReference>
<keyword evidence="10" id="KW-0511">Multifunctional enzyme</keyword>
<dbReference type="EMBL" id="RBZM01000019">
    <property type="protein sequence ID" value="RKP44272.1"/>
    <property type="molecule type" value="Genomic_DNA"/>
</dbReference>
<evidence type="ECO:0000256" key="2">
    <source>
        <dbReference type="ARBA" id="ARBA00001730"/>
    </source>
</evidence>
<dbReference type="Gene3D" id="3.60.21.10">
    <property type="match status" value="1"/>
</dbReference>
<comment type="catalytic activity">
    <reaction evidence="2">
        <text>a nucleoside 2',3'-cyclic phosphate + H2O = a nucleoside 3'-phosphate + H(+)</text>
        <dbReference type="Rhea" id="RHEA:19621"/>
        <dbReference type="ChEBI" id="CHEBI:15377"/>
        <dbReference type="ChEBI" id="CHEBI:15378"/>
        <dbReference type="ChEBI" id="CHEBI:66949"/>
        <dbReference type="ChEBI" id="CHEBI:66954"/>
        <dbReference type="EC" id="3.1.4.16"/>
    </reaction>
</comment>
<dbReference type="PANTHER" id="PTHR11575:SF6">
    <property type="entry name" value="2',3'-CYCLIC-NUCLEOTIDE 2'-PHOSPHODIESTERASE_3'-NUCLEOTIDASE"/>
    <property type="match status" value="1"/>
</dbReference>
<comment type="similarity">
    <text evidence="5 11">Belongs to the 5'-nucleotidase family.</text>
</comment>
<feature type="domain" description="5'-Nucleotidase C-terminal" evidence="13">
    <location>
        <begin position="335"/>
        <end position="493"/>
    </location>
</feature>
<dbReference type="Pfam" id="PF00149">
    <property type="entry name" value="Metallophos"/>
    <property type="match status" value="1"/>
</dbReference>